<name>A0A4R1Y0I4_ACICA</name>
<dbReference type="AlphaFoldDB" id="A0A4R1Y0I4"/>
<comment type="similarity">
    <text evidence="2 8">Belongs to the periplasmic pilus chaperone family.</text>
</comment>
<comment type="subcellular location">
    <subcellularLocation>
        <location evidence="1 8">Periplasm</location>
    </subcellularLocation>
</comment>
<dbReference type="InterPro" id="IPR018046">
    <property type="entry name" value="Pili_assmbl_chaperone_CS"/>
</dbReference>
<feature type="domain" description="Pili assembly chaperone C-terminal" evidence="11">
    <location>
        <begin position="173"/>
        <end position="233"/>
    </location>
</feature>
<dbReference type="PANTHER" id="PTHR30251">
    <property type="entry name" value="PILUS ASSEMBLY CHAPERONE"/>
    <property type="match status" value="1"/>
</dbReference>
<dbReference type="Gene3D" id="2.60.40.10">
    <property type="entry name" value="Immunoglobulins"/>
    <property type="match status" value="2"/>
</dbReference>
<dbReference type="Pfam" id="PF02753">
    <property type="entry name" value="PapD_C"/>
    <property type="match status" value="1"/>
</dbReference>
<keyword evidence="13" id="KW-1185">Reference proteome</keyword>
<dbReference type="Pfam" id="PF00345">
    <property type="entry name" value="PapD_N"/>
    <property type="match status" value="1"/>
</dbReference>
<reference evidence="12 13" key="1">
    <citation type="submission" date="2019-03" db="EMBL/GenBank/DDBJ databases">
        <title>Genomic analyses of the natural microbiome of Caenorhabditis elegans.</title>
        <authorList>
            <person name="Samuel B."/>
        </authorList>
    </citation>
    <scope>NUCLEOTIDE SEQUENCE [LARGE SCALE GENOMIC DNA]</scope>
    <source>
        <strain evidence="12 13">JUb89</strain>
    </source>
</reference>
<keyword evidence="3" id="KW-1029">Fimbrium biogenesis</keyword>
<sequence length="244" mass="27690">MRIHHHLFALIASALCTQTILAGVTITGTRIVFPSNQNTVTVQLNNAADKPALVQAWLDDGDENDIPDADKIPFILTPPLTKVEANKGQMLRIISKGTEQLAKDRESLFWFNILDIPSSELKDSELEETNKLQVSIRSRIKLFYRPHQLKISPDKAMNNVQFAYSKSAQTIHIKNPSPYYMSFWDLTINPEKEKIEYTENLMIAPFSTEKIKLSNPTIPTQVKYNLINDFGANQIFKATIESIE</sequence>
<dbReference type="GO" id="GO:0030288">
    <property type="term" value="C:outer membrane-bounded periplasmic space"/>
    <property type="evidence" value="ECO:0007669"/>
    <property type="project" value="InterPro"/>
</dbReference>
<evidence type="ECO:0000256" key="9">
    <source>
        <dbReference type="SAM" id="SignalP"/>
    </source>
</evidence>
<comment type="caution">
    <text evidence="12">The sequence shown here is derived from an EMBL/GenBank/DDBJ whole genome shotgun (WGS) entry which is preliminary data.</text>
</comment>
<dbReference type="InterPro" id="IPR050643">
    <property type="entry name" value="Periplasmic_pilus_chap"/>
</dbReference>
<dbReference type="InterPro" id="IPR036316">
    <property type="entry name" value="Pili_assmbl_chap_C_dom_sf"/>
</dbReference>
<evidence type="ECO:0000256" key="2">
    <source>
        <dbReference type="ARBA" id="ARBA00007399"/>
    </source>
</evidence>
<dbReference type="InterPro" id="IPR001829">
    <property type="entry name" value="Pili_assmbl_chaperone_bac"/>
</dbReference>
<feature type="chain" id="PRO_5020213674" evidence="9">
    <location>
        <begin position="23"/>
        <end position="244"/>
    </location>
</feature>
<dbReference type="SUPFAM" id="SSF49584">
    <property type="entry name" value="Periplasmic chaperone C-domain"/>
    <property type="match status" value="1"/>
</dbReference>
<dbReference type="InterPro" id="IPR008962">
    <property type="entry name" value="PapD-like_sf"/>
</dbReference>
<dbReference type="GO" id="GO:0071555">
    <property type="term" value="P:cell wall organization"/>
    <property type="evidence" value="ECO:0007669"/>
    <property type="project" value="InterPro"/>
</dbReference>
<dbReference type="InterPro" id="IPR016147">
    <property type="entry name" value="Pili_assmbl_chaperone_N"/>
</dbReference>
<evidence type="ECO:0000256" key="5">
    <source>
        <dbReference type="ARBA" id="ARBA00022764"/>
    </source>
</evidence>
<evidence type="ECO:0000256" key="7">
    <source>
        <dbReference type="ARBA" id="ARBA00023319"/>
    </source>
</evidence>
<keyword evidence="4 9" id="KW-0732">Signal</keyword>
<accession>A0A4R1Y0I4</accession>
<evidence type="ECO:0000256" key="6">
    <source>
        <dbReference type="ARBA" id="ARBA00023186"/>
    </source>
</evidence>
<feature type="domain" description="Pili assembly chaperone N-terminal" evidence="10">
    <location>
        <begin position="23"/>
        <end position="149"/>
    </location>
</feature>
<evidence type="ECO:0000256" key="3">
    <source>
        <dbReference type="ARBA" id="ARBA00022558"/>
    </source>
</evidence>
<protein>
    <submittedName>
        <fullName evidence="12">Fimbrial chaperone protein</fullName>
    </submittedName>
</protein>
<evidence type="ECO:0000256" key="8">
    <source>
        <dbReference type="RuleBase" id="RU003918"/>
    </source>
</evidence>
<gene>
    <name evidence="12" type="ORF">EC844_10325</name>
</gene>
<proteinExistence type="inferred from homology"/>
<keyword evidence="6 8" id="KW-0143">Chaperone</keyword>
<dbReference type="SUPFAM" id="SSF49354">
    <property type="entry name" value="PapD-like"/>
    <property type="match status" value="1"/>
</dbReference>
<dbReference type="PRINTS" id="PR00969">
    <property type="entry name" value="CHAPERONPILI"/>
</dbReference>
<dbReference type="PROSITE" id="PS00635">
    <property type="entry name" value="PILI_CHAPERONE"/>
    <property type="match status" value="1"/>
</dbReference>
<keyword evidence="7" id="KW-0393">Immunoglobulin domain</keyword>
<keyword evidence="5" id="KW-0574">Periplasm</keyword>
<evidence type="ECO:0000259" key="10">
    <source>
        <dbReference type="Pfam" id="PF00345"/>
    </source>
</evidence>
<organism evidence="12 13">
    <name type="scientific">Acinetobacter calcoaceticus</name>
    <dbReference type="NCBI Taxonomy" id="471"/>
    <lineage>
        <taxon>Bacteria</taxon>
        <taxon>Pseudomonadati</taxon>
        <taxon>Pseudomonadota</taxon>
        <taxon>Gammaproteobacteria</taxon>
        <taxon>Moraxellales</taxon>
        <taxon>Moraxellaceae</taxon>
        <taxon>Acinetobacter</taxon>
        <taxon>Acinetobacter calcoaceticus/baumannii complex</taxon>
    </lineage>
</organism>
<feature type="signal peptide" evidence="9">
    <location>
        <begin position="1"/>
        <end position="22"/>
    </location>
</feature>
<evidence type="ECO:0000313" key="13">
    <source>
        <dbReference type="Proteomes" id="UP000294963"/>
    </source>
</evidence>
<evidence type="ECO:0000259" key="11">
    <source>
        <dbReference type="Pfam" id="PF02753"/>
    </source>
</evidence>
<dbReference type="FunFam" id="2.60.40.10:FF:000458">
    <property type="entry name" value="Molecular chaperone FimC"/>
    <property type="match status" value="1"/>
</dbReference>
<dbReference type="OrthoDB" id="9131059at2"/>
<dbReference type="Proteomes" id="UP000294963">
    <property type="component" value="Unassembled WGS sequence"/>
</dbReference>
<dbReference type="PANTHER" id="PTHR30251:SF2">
    <property type="entry name" value="FIMBRIAL CHAPERONE YADV-RELATED"/>
    <property type="match status" value="1"/>
</dbReference>
<dbReference type="EMBL" id="SLVJ01000003">
    <property type="protein sequence ID" value="TCM69082.1"/>
    <property type="molecule type" value="Genomic_DNA"/>
</dbReference>
<evidence type="ECO:0000256" key="4">
    <source>
        <dbReference type="ARBA" id="ARBA00022729"/>
    </source>
</evidence>
<evidence type="ECO:0000313" key="12">
    <source>
        <dbReference type="EMBL" id="TCM69082.1"/>
    </source>
</evidence>
<dbReference type="InterPro" id="IPR013783">
    <property type="entry name" value="Ig-like_fold"/>
</dbReference>
<evidence type="ECO:0000256" key="1">
    <source>
        <dbReference type="ARBA" id="ARBA00004418"/>
    </source>
</evidence>
<dbReference type="InterPro" id="IPR016148">
    <property type="entry name" value="Pili_assmbl_chaperone_C"/>
</dbReference>